<name>A0ABT0KQ50_9GAMM</name>
<organism evidence="1 2">
    <name type="scientific">Shewanella electrodiphila</name>
    <dbReference type="NCBI Taxonomy" id="934143"/>
    <lineage>
        <taxon>Bacteria</taxon>
        <taxon>Pseudomonadati</taxon>
        <taxon>Pseudomonadota</taxon>
        <taxon>Gammaproteobacteria</taxon>
        <taxon>Alteromonadales</taxon>
        <taxon>Shewanellaceae</taxon>
        <taxon>Shewanella</taxon>
    </lineage>
</organism>
<dbReference type="RefSeq" id="WP_248955787.1">
    <property type="nucleotide sequence ID" value="NZ_JAKIKU010000005.1"/>
</dbReference>
<dbReference type="Gene3D" id="2.60.40.10">
    <property type="entry name" value="Immunoglobulins"/>
    <property type="match status" value="1"/>
</dbReference>
<sequence>MKTLFNKRISAEAAIQKNYRGVTKTFAMSSLVIATVMLSACGGSSSDSSSDGQTTPDNALPINTCDSSSGLTIVDTASDLNFNIEQSYSAGQSATVIANINNRDSAGLTYQWQQTSGPDVSLSSENSPVLSFIIPSYGNYSFTVNVSGPQIDLSETVSITAGSAINQLNINSDHQVVQGNGVSLRVARINEQTVDDIEWCYFSNQAVELDLTDPERPLFTAPSVSSDSVIGLKATGQFAGETLSDEVFVLVTNESAITSPYFDQPIARTYSYNSASVYSANASDCVYSNQLNQTCDIADLPLIGQVSNSENIESVMERVVVSHDWMGENFETFLKQSDPNSDFIKLLQSVTAVVISYDVRPSFYWVATGAIYLDPEYLWFTPEQRDSINEAPDYRSDFGNDLQFIMPWRYVKDNDYAYGRIAKTERTTRTLADITPSLASLLYHELAHANDFFPRSIHSTLTGPTLIDDFYRRTDSNGLISDQLQNVDPLTSSEMFGLAGVSFLGETANETQKAYMPDDVTSFFLSDHANDFYAYSSTREDAAMLFEESFMSHRYQIQRDVAVTDPTNLIVDWGQRGRVGSAELLDRAAFVIDEIMPEIDGKTLLNGLPEPINMTPGRDWFENIDISPSIAQSLSKVSSLSSSETSVERRPVLIGREHRDMPIPKR</sequence>
<evidence type="ECO:0000313" key="1">
    <source>
        <dbReference type="EMBL" id="MCL1045955.1"/>
    </source>
</evidence>
<protein>
    <recommendedName>
        <fullName evidence="3">Lipoprotein</fullName>
    </recommendedName>
</protein>
<accession>A0ABT0KQ50</accession>
<keyword evidence="2" id="KW-1185">Reference proteome</keyword>
<dbReference type="Proteomes" id="UP001202134">
    <property type="component" value="Unassembled WGS sequence"/>
</dbReference>
<comment type="caution">
    <text evidence="1">The sequence shown here is derived from an EMBL/GenBank/DDBJ whole genome shotgun (WGS) entry which is preliminary data.</text>
</comment>
<dbReference type="Pfam" id="PF22352">
    <property type="entry name" value="K319L-like_PKD"/>
    <property type="match status" value="1"/>
</dbReference>
<proteinExistence type="predicted"/>
<gene>
    <name evidence="1" type="ORF">L2737_11525</name>
</gene>
<reference evidence="1 2" key="1">
    <citation type="submission" date="2022-01" db="EMBL/GenBank/DDBJ databases">
        <title>Whole genome-based taxonomy of the Shewanellaceae.</title>
        <authorList>
            <person name="Martin-Rodriguez A.J."/>
        </authorList>
    </citation>
    <scope>NUCLEOTIDE SEQUENCE [LARGE SCALE GENOMIC DNA]</scope>
    <source>
        <strain evidence="1 2">DSM 24955</strain>
    </source>
</reference>
<dbReference type="InterPro" id="IPR013783">
    <property type="entry name" value="Ig-like_fold"/>
</dbReference>
<evidence type="ECO:0008006" key="3">
    <source>
        <dbReference type="Google" id="ProtNLM"/>
    </source>
</evidence>
<dbReference type="EMBL" id="JAKIKU010000005">
    <property type="protein sequence ID" value="MCL1045955.1"/>
    <property type="molecule type" value="Genomic_DNA"/>
</dbReference>
<evidence type="ECO:0000313" key="2">
    <source>
        <dbReference type="Proteomes" id="UP001202134"/>
    </source>
</evidence>